<organism evidence="2 3">
    <name type="scientific">Nocardia implantans</name>
    <dbReference type="NCBI Taxonomy" id="3108168"/>
    <lineage>
        <taxon>Bacteria</taxon>
        <taxon>Bacillati</taxon>
        <taxon>Actinomycetota</taxon>
        <taxon>Actinomycetes</taxon>
        <taxon>Mycobacteriales</taxon>
        <taxon>Nocardiaceae</taxon>
        <taxon>Nocardia</taxon>
    </lineage>
</organism>
<reference evidence="2 3" key="1">
    <citation type="submission" date="2023-12" db="EMBL/GenBank/DDBJ databases">
        <title>novel species in genus Nocarida.</title>
        <authorList>
            <person name="Li Z."/>
        </authorList>
    </citation>
    <scope>NUCLEOTIDE SEQUENCE [LARGE SCALE GENOMIC DNA]</scope>
    <source>
        <strain evidence="2 3">CDC186</strain>
    </source>
</reference>
<evidence type="ECO:0000259" key="1">
    <source>
        <dbReference type="Pfam" id="PF13672"/>
    </source>
</evidence>
<sequence>MEVAAAQLPERGTDDWVFPTPRGLVVLDGATSHTPGTPPASDYVRHLGRHLAHQLDSTAPLPQVLRVSIAATAADLHLIRGKAPSSTVVLVRVGKASVEVLVLGDSCAVVGFRDGTHRTITDTRLSQLDLAEAQTYRARLAAGADFDQHHRELLGQLQQRERQHRNRSGGYWIAEADPNAADHALCKIFPRDRVSWVIAATDGASDTLAALEVSWPQIANHTSAQLHDELDRCEAWEAETDPRGRILPRSKRHDDKTLAVLRL</sequence>
<keyword evidence="3" id="KW-1185">Reference proteome</keyword>
<dbReference type="Gene3D" id="3.60.40.10">
    <property type="entry name" value="PPM-type phosphatase domain"/>
    <property type="match status" value="1"/>
</dbReference>
<comment type="caution">
    <text evidence="2">The sequence shown here is derived from an EMBL/GenBank/DDBJ whole genome shotgun (WGS) entry which is preliminary data.</text>
</comment>
<dbReference type="InterPro" id="IPR036457">
    <property type="entry name" value="PPM-type-like_dom_sf"/>
</dbReference>
<proteinExistence type="predicted"/>
<dbReference type="Proteomes" id="UP001348098">
    <property type="component" value="Unassembled WGS sequence"/>
</dbReference>
<protein>
    <submittedName>
        <fullName evidence="2">Protein phosphatase 2C domain-containing protein</fullName>
    </submittedName>
</protein>
<name>A0ABU6B1I9_9NOCA</name>
<dbReference type="InterPro" id="IPR001932">
    <property type="entry name" value="PPM-type_phosphatase-like_dom"/>
</dbReference>
<accession>A0ABU6B1I9</accession>
<gene>
    <name evidence="2" type="ORF">U3653_26210</name>
</gene>
<feature type="domain" description="PPM-type phosphatase" evidence="1">
    <location>
        <begin position="24"/>
        <end position="219"/>
    </location>
</feature>
<dbReference type="Pfam" id="PF13672">
    <property type="entry name" value="PP2C_2"/>
    <property type="match status" value="1"/>
</dbReference>
<dbReference type="RefSeq" id="WP_195082731.1">
    <property type="nucleotide sequence ID" value="NZ_JAYESH010000012.1"/>
</dbReference>
<dbReference type="SUPFAM" id="SSF81606">
    <property type="entry name" value="PP2C-like"/>
    <property type="match status" value="1"/>
</dbReference>
<evidence type="ECO:0000313" key="3">
    <source>
        <dbReference type="Proteomes" id="UP001348098"/>
    </source>
</evidence>
<evidence type="ECO:0000313" key="2">
    <source>
        <dbReference type="EMBL" id="MEB3513536.1"/>
    </source>
</evidence>
<dbReference type="EMBL" id="JAYKYQ010000012">
    <property type="protein sequence ID" value="MEB3513536.1"/>
    <property type="molecule type" value="Genomic_DNA"/>
</dbReference>